<keyword evidence="3" id="KW-1185">Reference proteome</keyword>
<dbReference type="PROSITE" id="PS51186">
    <property type="entry name" value="GNAT"/>
    <property type="match status" value="1"/>
</dbReference>
<dbReference type="GO" id="GO:0016747">
    <property type="term" value="F:acyltransferase activity, transferring groups other than amino-acyl groups"/>
    <property type="evidence" value="ECO:0007669"/>
    <property type="project" value="InterPro"/>
</dbReference>
<dbReference type="InterPro" id="IPR000182">
    <property type="entry name" value="GNAT_dom"/>
</dbReference>
<proteinExistence type="predicted"/>
<dbReference type="Pfam" id="PF13673">
    <property type="entry name" value="Acetyltransf_10"/>
    <property type="match status" value="1"/>
</dbReference>
<keyword evidence="2" id="KW-0808">Transferase</keyword>
<reference evidence="2 3" key="1">
    <citation type="submission" date="2019-10" db="EMBL/GenBank/DDBJ databases">
        <title>Complete genome sequence of Vibrio sp. strain THAF100, isolated from non-filtered water from the water column of tank 6 of a marine aquarium containing stony-coral fragments. Water maintained at 26 degree C.</title>
        <authorList>
            <person name="Ruckert C."/>
            <person name="Franco A."/>
            <person name="Kalinowski J."/>
            <person name="Glaeser S."/>
        </authorList>
    </citation>
    <scope>NUCLEOTIDE SEQUENCE [LARGE SCALE GENOMIC DNA]</scope>
    <source>
        <strain evidence="2 3">THAF100</strain>
    </source>
</reference>
<keyword evidence="2" id="KW-0012">Acyltransferase</keyword>
<dbReference type="KEGG" id="vaq:FIV01_08135"/>
<dbReference type="AlphaFoldDB" id="A0A5P9CKD9"/>
<dbReference type="Gene3D" id="3.40.630.30">
    <property type="match status" value="1"/>
</dbReference>
<dbReference type="CDD" id="cd04301">
    <property type="entry name" value="NAT_SF"/>
    <property type="match status" value="1"/>
</dbReference>
<dbReference type="EMBL" id="CP045350">
    <property type="protein sequence ID" value="QFT26393.1"/>
    <property type="molecule type" value="Genomic_DNA"/>
</dbReference>
<evidence type="ECO:0000313" key="3">
    <source>
        <dbReference type="Proteomes" id="UP000326936"/>
    </source>
</evidence>
<dbReference type="SUPFAM" id="SSF55729">
    <property type="entry name" value="Acyl-CoA N-acyltransferases (Nat)"/>
    <property type="match status" value="1"/>
</dbReference>
<dbReference type="InterPro" id="IPR052564">
    <property type="entry name" value="N-acetyltrans/Recomb-assoc"/>
</dbReference>
<dbReference type="PANTHER" id="PTHR43451">
    <property type="entry name" value="ACETYLTRANSFERASE (GNAT) FAMILY PROTEIN"/>
    <property type="match status" value="1"/>
</dbReference>
<sequence>MSLIAQDVSFVLRLKELSMITIRQYKPEDVEALWEVFFFTVRNINIQHYSQLQVEAWAPDNWNQEVWQEKMLQICPYIAEINGQLVGYTDLQDSGLIDHFFCHYEFQGKGVGRAMMEYVIEQAKQRGISRLYSEVSITARPFYERMGFTLVREQQVEMRGQLLTNFVMEQYL</sequence>
<protein>
    <submittedName>
        <fullName evidence="2">Putative N-acetyltransferase YafP</fullName>
        <ecNumber evidence="2">2.3.1.-</ecNumber>
    </submittedName>
</protein>
<feature type="domain" description="N-acetyltransferase" evidence="1">
    <location>
        <begin position="20"/>
        <end position="172"/>
    </location>
</feature>
<accession>A0A5P9CKD9</accession>
<dbReference type="EC" id="2.3.1.-" evidence="2"/>
<organism evidence="2 3">
    <name type="scientific">Vibrio aquimaris</name>
    <dbReference type="NCBI Taxonomy" id="2587862"/>
    <lineage>
        <taxon>Bacteria</taxon>
        <taxon>Pseudomonadati</taxon>
        <taxon>Pseudomonadota</taxon>
        <taxon>Gammaproteobacteria</taxon>
        <taxon>Vibrionales</taxon>
        <taxon>Vibrionaceae</taxon>
        <taxon>Vibrio</taxon>
    </lineage>
</organism>
<gene>
    <name evidence="2" type="primary">yafP2</name>
    <name evidence="2" type="ORF">FIV01_08135</name>
</gene>
<evidence type="ECO:0000313" key="2">
    <source>
        <dbReference type="EMBL" id="QFT26393.1"/>
    </source>
</evidence>
<dbReference type="Proteomes" id="UP000326936">
    <property type="component" value="Chromosome"/>
</dbReference>
<dbReference type="PANTHER" id="PTHR43451:SF1">
    <property type="entry name" value="ACETYLTRANSFERASE"/>
    <property type="match status" value="1"/>
</dbReference>
<evidence type="ECO:0000259" key="1">
    <source>
        <dbReference type="PROSITE" id="PS51186"/>
    </source>
</evidence>
<name>A0A5P9CKD9_9VIBR</name>
<dbReference type="InterPro" id="IPR016181">
    <property type="entry name" value="Acyl_CoA_acyltransferase"/>
</dbReference>